<dbReference type="RefSeq" id="XP_067715695.1">
    <property type="nucleotide sequence ID" value="XM_067859594.1"/>
</dbReference>
<feature type="region of interest" description="Disordered" evidence="1">
    <location>
        <begin position="53"/>
        <end position="72"/>
    </location>
</feature>
<dbReference type="AlphaFoldDB" id="A0AAV4LWX1"/>
<dbReference type="GeneID" id="94195107"/>
<dbReference type="EMBL" id="BPLF01000002">
    <property type="protein sequence ID" value="GIX63626.1"/>
    <property type="molecule type" value="Genomic_DNA"/>
</dbReference>
<comment type="caution">
    <text evidence="2">The sequence shown here is derived from an EMBL/GenBank/DDBJ whole genome shotgun (WGS) entry which is preliminary data.</text>
</comment>
<protein>
    <submittedName>
        <fullName evidence="2">Uncharacterized protein</fullName>
    </submittedName>
</protein>
<proteinExistence type="predicted"/>
<accession>A0AAV4LWX1</accession>
<evidence type="ECO:0000313" key="3">
    <source>
        <dbReference type="Proteomes" id="UP001497744"/>
    </source>
</evidence>
<gene>
    <name evidence="2" type="ORF">BcabD6B2_30610</name>
</gene>
<name>A0AAV4LWX1_BABCB</name>
<dbReference type="Proteomes" id="UP001497744">
    <property type="component" value="Unassembled WGS sequence"/>
</dbReference>
<organism evidence="2 3">
    <name type="scientific">Babesia caballi</name>
    <dbReference type="NCBI Taxonomy" id="5871"/>
    <lineage>
        <taxon>Eukaryota</taxon>
        <taxon>Sar</taxon>
        <taxon>Alveolata</taxon>
        <taxon>Apicomplexa</taxon>
        <taxon>Aconoidasida</taxon>
        <taxon>Piroplasmida</taxon>
        <taxon>Babesiidae</taxon>
        <taxon>Babesia</taxon>
    </lineage>
</organism>
<keyword evidence="3" id="KW-1185">Reference proteome</keyword>
<evidence type="ECO:0000313" key="2">
    <source>
        <dbReference type="EMBL" id="GIX63626.1"/>
    </source>
</evidence>
<evidence type="ECO:0000256" key="1">
    <source>
        <dbReference type="SAM" id="MobiDB-lite"/>
    </source>
</evidence>
<reference evidence="2 3" key="1">
    <citation type="submission" date="2021-06" db="EMBL/GenBank/DDBJ databases">
        <title>Genome sequence of Babesia caballi.</title>
        <authorList>
            <person name="Yamagishi J."/>
            <person name="Kidaka T."/>
            <person name="Ochi A."/>
        </authorList>
    </citation>
    <scope>NUCLEOTIDE SEQUENCE [LARGE SCALE GENOMIC DNA]</scope>
    <source>
        <strain evidence="2">USDA-D6B2</strain>
    </source>
</reference>
<sequence>MLTDARAQPVLARRRHVEVLHEEAHNVLRQVTLEVYVAVHVTQHQAQRLHELRARGEPAQRRPQQPDDHQRKLRDDAVAAVHVAQGGRKHHRLVTAELARVALPPLERLPNLLQVQEHMRDELRAVRVLGKVCEQRHVAEEPAPEREARRGHPLVRLLAHGVGAALPTGQPDAAPDARLSPLQRRHRPVTNIRTRRRRLFFDEAPEGAHSRLGESQHLQQLPRRTADLPVELQHHFVPARQQVRPAHPVALRIQHARYEQALAVRARRLAALVARLGVYEGREVKLEELGVQLREGALAALLLDAVQQAVAVALAVDVPPPEHLQLRPERRLQQRRHRGGAVQVVQRHQLQQRRQYQIQVHHVLVRHLPLDPQAQHLQVVAEEAAHRAEHRRVRQVRLEERRHVDPVGHAEVHRVVLAHSRAAVDRPHRVLLEERAVLVHQLHRVLRPVLAQRREDLHVHFPLLRRRRLQQLRRRGLEHLGARHLAVAQEQAPPPGVEPVELRHLLAAPLHLRVAEYVLESAEDHRQRQAVARQPRQHHQVHLDQIHRRRLRQQRAAARQQQRRVDQRRHEEERLLVAARRQRRDAVVRPHDVRRRLDARLDRVEQPQAQVVIRQRRNVRPNVRFLQRKRVRDIELHHVGLDALVAHGRHYRPQQRLQPVVLLQRDSAVREVQRQRPHLEQRPHVHHRHRQLVLVGRRRLRRGAQLQVQQRAHQHHELVYRLRVPVDLKQRRDHGVDGHAHDVWPGNHCVREVILETSLVGPLQLRLHEYRGQRDEAQQAHAAALRRVPRHHPQRVRHRVVQTRQVNGAEVHQGERRQRVRPRHVAEYVEDRRDAFRVKHALQQVPCLAQQRSLAHRPRHHRVEHWQLHLLVHQRQLQHCKLESIARRGGLCERHCQLHCRGSAVQQLVLRLSLHPHHQVRQQLLRVPRLRRVHRQQRSQGHHSRALPCLRALEAISQRVRAQLRLRRPQRRRPVHPPLMRQEYRLGDAEGGHEVWGLSADQAQQHLKRRACN</sequence>